<organism evidence="1 2">
    <name type="scientific">Actinomadura rudentiformis</name>
    <dbReference type="NCBI Taxonomy" id="359158"/>
    <lineage>
        <taxon>Bacteria</taxon>
        <taxon>Bacillati</taxon>
        <taxon>Actinomycetota</taxon>
        <taxon>Actinomycetes</taxon>
        <taxon>Streptosporangiales</taxon>
        <taxon>Thermomonosporaceae</taxon>
        <taxon>Actinomadura</taxon>
    </lineage>
</organism>
<dbReference type="OrthoDB" id="3689067at2"/>
<keyword evidence="2" id="KW-1185">Reference proteome</keyword>
<protein>
    <submittedName>
        <fullName evidence="1">Bacteriocin fulvocin C-related protein</fullName>
    </submittedName>
</protein>
<sequence>MSKKDGTERWVLAFDASCGTCRDISHTVSEACAGRLEILPLTHQDVHQWRTSVLGDDPAHAPTLLRVRDEARDVRAWTAHRMAVPLMRHLGLRTTVRVLTALGRLRAQASQPKAASAQSPRPGMNRKQFLGLGVAVAGGVLLGKTPAFAQEGQTSAKAWVTANRGRLPQTYQAFGEYQIHFRREIFRALPAPTRARLWREHIKYYRDTHRSLTGAQDKALKHVERFIADDSVFELTGPEPDTSALRKTVTDAFNETEAALLLDDLGPNAKLSGPKSSAADCHCNMTDDYCEFPYRCKNWTGCAYSERGCGSFWLKPCNGYCG</sequence>
<evidence type="ECO:0000313" key="1">
    <source>
        <dbReference type="EMBL" id="KAB2350030.1"/>
    </source>
</evidence>
<proteinExistence type="predicted"/>
<dbReference type="AlphaFoldDB" id="A0A6H9Z5A9"/>
<dbReference type="NCBIfam" id="NF033852">
    <property type="entry name" value="fulvocin_rel"/>
    <property type="match status" value="1"/>
</dbReference>
<accession>A0A6H9Z5A9</accession>
<reference evidence="1 2" key="1">
    <citation type="submission" date="2019-09" db="EMBL/GenBank/DDBJ databases">
        <title>Actinomadura physcomitrii sp. nov., a novel actinomycete isolated from moss [Physcomitrium sphaericum (Ludw) Fuernr].</title>
        <authorList>
            <person name="Zhuang X."/>
            <person name="Liu C."/>
        </authorList>
    </citation>
    <scope>NUCLEOTIDE SEQUENCE [LARGE SCALE GENOMIC DNA]</scope>
    <source>
        <strain evidence="1 2">HMC1</strain>
    </source>
</reference>
<dbReference type="RefSeq" id="WP_151559589.1">
    <property type="nucleotide sequence ID" value="NZ_WBMT01000004.1"/>
</dbReference>
<dbReference type="Proteomes" id="UP000468735">
    <property type="component" value="Unassembled WGS sequence"/>
</dbReference>
<name>A0A6H9Z5A9_9ACTN</name>
<gene>
    <name evidence="1" type="ORF">F8566_09365</name>
</gene>
<evidence type="ECO:0000313" key="2">
    <source>
        <dbReference type="Proteomes" id="UP000468735"/>
    </source>
</evidence>
<dbReference type="EMBL" id="WBMT01000004">
    <property type="protein sequence ID" value="KAB2350030.1"/>
    <property type="molecule type" value="Genomic_DNA"/>
</dbReference>
<comment type="caution">
    <text evidence="1">The sequence shown here is derived from an EMBL/GenBank/DDBJ whole genome shotgun (WGS) entry which is preliminary data.</text>
</comment>